<keyword evidence="3" id="KW-1185">Reference proteome</keyword>
<dbReference type="EMBL" id="KQ965751">
    <property type="protein sequence ID" value="KXS16681.1"/>
    <property type="molecule type" value="Genomic_DNA"/>
</dbReference>
<feature type="region of interest" description="Disordered" evidence="1">
    <location>
        <begin position="22"/>
        <end position="62"/>
    </location>
</feature>
<organism evidence="2 3">
    <name type="scientific">Gonapodya prolifera (strain JEL478)</name>
    <name type="common">Monoblepharis prolifera</name>
    <dbReference type="NCBI Taxonomy" id="1344416"/>
    <lineage>
        <taxon>Eukaryota</taxon>
        <taxon>Fungi</taxon>
        <taxon>Fungi incertae sedis</taxon>
        <taxon>Chytridiomycota</taxon>
        <taxon>Chytridiomycota incertae sedis</taxon>
        <taxon>Monoblepharidomycetes</taxon>
        <taxon>Monoblepharidales</taxon>
        <taxon>Gonapodyaceae</taxon>
        <taxon>Gonapodya</taxon>
    </lineage>
</organism>
<protein>
    <submittedName>
        <fullName evidence="2">Uncharacterized protein</fullName>
    </submittedName>
</protein>
<proteinExistence type="predicted"/>
<evidence type="ECO:0000313" key="2">
    <source>
        <dbReference type="EMBL" id="KXS16681.1"/>
    </source>
</evidence>
<sequence length="116" mass="12580">MSTPPEWGGFPESRVTALSSLGTATSCRPTPRGFPAASTTLAPYSRGSPAEAAPPPPHRGFRDYHLLPNIPPWVPGDTLRPTTIHPRVPDLRRDYRTLKKATPVVHLQHARSAGVT</sequence>
<accession>A0A139AIP8</accession>
<name>A0A139AIP8_GONPJ</name>
<evidence type="ECO:0000256" key="1">
    <source>
        <dbReference type="SAM" id="MobiDB-lite"/>
    </source>
</evidence>
<dbReference type="AlphaFoldDB" id="A0A139AIP8"/>
<gene>
    <name evidence="2" type="ORF">M427DRAFT_55329</name>
</gene>
<dbReference type="Proteomes" id="UP000070544">
    <property type="component" value="Unassembled WGS sequence"/>
</dbReference>
<evidence type="ECO:0000313" key="3">
    <source>
        <dbReference type="Proteomes" id="UP000070544"/>
    </source>
</evidence>
<reference evidence="2 3" key="1">
    <citation type="journal article" date="2015" name="Genome Biol. Evol.">
        <title>Phylogenomic analyses indicate that early fungi evolved digesting cell walls of algal ancestors of land plants.</title>
        <authorList>
            <person name="Chang Y."/>
            <person name="Wang S."/>
            <person name="Sekimoto S."/>
            <person name="Aerts A.L."/>
            <person name="Choi C."/>
            <person name="Clum A."/>
            <person name="LaButti K.M."/>
            <person name="Lindquist E.A."/>
            <person name="Yee Ngan C."/>
            <person name="Ohm R.A."/>
            <person name="Salamov A.A."/>
            <person name="Grigoriev I.V."/>
            <person name="Spatafora J.W."/>
            <person name="Berbee M.L."/>
        </authorList>
    </citation>
    <scope>NUCLEOTIDE SEQUENCE [LARGE SCALE GENOMIC DNA]</scope>
    <source>
        <strain evidence="2 3">JEL478</strain>
    </source>
</reference>